<accession>A0A151X5V1</accession>
<keyword evidence="7" id="KW-0479">Metal-binding</keyword>
<evidence type="ECO:0000256" key="6">
    <source>
        <dbReference type="ARBA" id="ARBA00023136"/>
    </source>
</evidence>
<dbReference type="GO" id="GO:0046514">
    <property type="term" value="P:ceramide catabolic process"/>
    <property type="evidence" value="ECO:0007669"/>
    <property type="project" value="TreeGrafter"/>
</dbReference>
<protein>
    <recommendedName>
        <fullName evidence="8">Alkaline ceramidase</fullName>
        <ecNumber evidence="8">3.5.1.-</ecNumber>
    </recommendedName>
</protein>
<evidence type="ECO:0000256" key="1">
    <source>
        <dbReference type="ARBA" id="ARBA00004141"/>
    </source>
</evidence>
<evidence type="ECO:0000313" key="10">
    <source>
        <dbReference type="Proteomes" id="UP000075809"/>
    </source>
</evidence>
<evidence type="ECO:0000313" key="9">
    <source>
        <dbReference type="EMBL" id="KYQ55756.1"/>
    </source>
</evidence>
<dbReference type="STRING" id="64791.A0A151X5V1"/>
<evidence type="ECO:0000256" key="8">
    <source>
        <dbReference type="RuleBase" id="RU364079"/>
    </source>
</evidence>
<keyword evidence="6 8" id="KW-0472">Membrane</keyword>
<keyword evidence="7" id="KW-0862">Zinc</keyword>
<dbReference type="GO" id="GO:0016811">
    <property type="term" value="F:hydrolase activity, acting on carbon-nitrogen (but not peptide) bonds, in linear amides"/>
    <property type="evidence" value="ECO:0007669"/>
    <property type="project" value="InterPro"/>
</dbReference>
<feature type="transmembrane region" description="Helical" evidence="8">
    <location>
        <begin position="216"/>
        <end position="233"/>
    </location>
</feature>
<organism evidence="9 10">
    <name type="scientific">Mycetomoellerius zeteki</name>
    <dbReference type="NCBI Taxonomy" id="64791"/>
    <lineage>
        <taxon>Eukaryota</taxon>
        <taxon>Metazoa</taxon>
        <taxon>Ecdysozoa</taxon>
        <taxon>Arthropoda</taxon>
        <taxon>Hexapoda</taxon>
        <taxon>Insecta</taxon>
        <taxon>Pterygota</taxon>
        <taxon>Neoptera</taxon>
        <taxon>Endopterygota</taxon>
        <taxon>Hymenoptera</taxon>
        <taxon>Apocrita</taxon>
        <taxon>Aculeata</taxon>
        <taxon>Formicoidea</taxon>
        <taxon>Formicidae</taxon>
        <taxon>Myrmicinae</taxon>
        <taxon>Mycetomoellerius</taxon>
    </lineage>
</organism>
<dbReference type="EMBL" id="KQ982491">
    <property type="protein sequence ID" value="KYQ55756.1"/>
    <property type="molecule type" value="Genomic_DNA"/>
</dbReference>
<evidence type="ECO:0000256" key="4">
    <source>
        <dbReference type="ARBA" id="ARBA00022801"/>
    </source>
</evidence>
<feature type="binding site" evidence="7">
    <location>
        <position position="336"/>
    </location>
    <ligand>
        <name>Zn(2+)</name>
        <dbReference type="ChEBI" id="CHEBI:29105"/>
        <note>catalytic</note>
    </ligand>
</feature>
<feature type="transmembrane region" description="Helical" evidence="8">
    <location>
        <begin position="186"/>
        <end position="204"/>
    </location>
</feature>
<dbReference type="GO" id="GO:0046872">
    <property type="term" value="F:metal ion binding"/>
    <property type="evidence" value="ECO:0007669"/>
    <property type="project" value="UniProtKB-KW"/>
</dbReference>
<feature type="binding site" evidence="7">
    <location>
        <position position="332"/>
    </location>
    <ligand>
        <name>Zn(2+)</name>
        <dbReference type="ChEBI" id="CHEBI:29105"/>
        <note>catalytic</note>
    </ligand>
</feature>
<comment type="subcellular location">
    <subcellularLocation>
        <location evidence="1">Membrane</location>
        <topology evidence="1">Multi-pass membrane protein</topology>
    </subcellularLocation>
</comment>
<feature type="transmembrane region" description="Helical" evidence="8">
    <location>
        <begin position="334"/>
        <end position="355"/>
    </location>
</feature>
<keyword evidence="10" id="KW-1185">Reference proteome</keyword>
<evidence type="ECO:0000256" key="3">
    <source>
        <dbReference type="ARBA" id="ARBA00022692"/>
    </source>
</evidence>
<dbReference type="EC" id="3.5.1.-" evidence="8"/>
<feature type="transmembrane region" description="Helical" evidence="8">
    <location>
        <begin position="157"/>
        <end position="174"/>
    </location>
</feature>
<feature type="transmembrane region" description="Helical" evidence="8">
    <location>
        <begin position="298"/>
        <end position="314"/>
    </location>
</feature>
<keyword evidence="5 8" id="KW-1133">Transmembrane helix</keyword>
<dbReference type="PANTHER" id="PTHR46139">
    <property type="entry name" value="ALKALINE CERAMIDASE"/>
    <property type="match status" value="1"/>
</dbReference>
<proteinExistence type="inferred from homology"/>
<dbReference type="Proteomes" id="UP000075809">
    <property type="component" value="Unassembled WGS sequence"/>
</dbReference>
<dbReference type="Gene3D" id="3.40.50.720">
    <property type="entry name" value="NAD(P)-binding Rossmann-like Domain"/>
    <property type="match status" value="1"/>
</dbReference>
<dbReference type="GO" id="GO:0016020">
    <property type="term" value="C:membrane"/>
    <property type="evidence" value="ECO:0007669"/>
    <property type="project" value="UniProtKB-SubCell"/>
</dbReference>
<reference evidence="9 10" key="1">
    <citation type="submission" date="2015-09" db="EMBL/GenBank/DDBJ databases">
        <title>Trachymyrmex zeteki WGS genome.</title>
        <authorList>
            <person name="Nygaard S."/>
            <person name="Hu H."/>
            <person name="Boomsma J."/>
            <person name="Zhang G."/>
        </authorList>
    </citation>
    <scope>NUCLEOTIDE SEQUENCE [LARGE SCALE GENOMIC DNA]</scope>
    <source>
        <strain evidence="9">Tzet28-1</strain>
        <tissue evidence="9">Whole body</tissue>
    </source>
</reference>
<evidence type="ECO:0000256" key="2">
    <source>
        <dbReference type="ARBA" id="ARBA00009780"/>
    </source>
</evidence>
<sequence length="395" mass="45125">MDTRGFSSEALTDMSHLETSPRIDYFREKDTKQALREANIVALMDVTAVGNTMAQEQFKLTANYVRQMTDRILWFCPDALVAVFARPVTATLAIVSEIFRYFGWWNPDRIVGSIATYDGRIKKMTAAILNLERTSLSVPLAGGADAQTLIKLYNLRILSNVVFVLLPPVLMHLFRDYARFVNPGIHVFWFLLMVVGLSSAYFHATLSLIGQLLDELSILWVYMAGFCMFFPRRYFPNVVHNDRKLFSICATLPTLIATGLALIHPAVNAFALMSLGVPAIGFLIMELKRTTSVRVYRLGLRCGIMWILAVVCWLNDRLFCDTWLNLNFPYLHALWHLFIFIASYTAAVLFAYFAVQDEKPQQSPVLKYWPRDNFELGIPYVTIRSYVKSSYNMNI</sequence>
<gene>
    <name evidence="9" type="ORF">ALC60_05326</name>
</gene>
<keyword evidence="4 8" id="KW-0378">Hydrolase</keyword>
<comment type="similarity">
    <text evidence="2 8">Belongs to the alkaline ceramidase family.</text>
</comment>
<dbReference type="PANTHER" id="PTHR46139:SF3">
    <property type="entry name" value="ALKALINE CERAMIDASE"/>
    <property type="match status" value="1"/>
</dbReference>
<dbReference type="InterPro" id="IPR008901">
    <property type="entry name" value="ACER"/>
</dbReference>
<evidence type="ECO:0000256" key="7">
    <source>
        <dbReference type="PIRSR" id="PIRSR608901-2"/>
    </source>
</evidence>
<evidence type="ECO:0000256" key="5">
    <source>
        <dbReference type="ARBA" id="ARBA00022989"/>
    </source>
</evidence>
<dbReference type="AlphaFoldDB" id="A0A151X5V1"/>
<keyword evidence="3 8" id="KW-0812">Transmembrane</keyword>
<comment type="cofactor">
    <cofactor evidence="7">
        <name>Zn(2+)</name>
        <dbReference type="ChEBI" id="CHEBI:29105"/>
    </cofactor>
</comment>
<feature type="transmembrane region" description="Helical" evidence="8">
    <location>
        <begin position="245"/>
        <end position="263"/>
    </location>
</feature>
<keyword evidence="8" id="KW-0443">Lipid metabolism</keyword>
<feature type="binding site" evidence="7">
    <location>
        <position position="203"/>
    </location>
    <ligand>
        <name>Zn(2+)</name>
        <dbReference type="ChEBI" id="CHEBI:29105"/>
        <note>catalytic</note>
    </ligand>
</feature>
<dbReference type="Pfam" id="PF05875">
    <property type="entry name" value="Ceramidase"/>
    <property type="match status" value="1"/>
</dbReference>
<comment type="function">
    <text evidence="8">Hydrolyzes the sphingolipid ceramide into sphingosine and free fatty acid.</text>
</comment>
<name>A0A151X5V1_9HYME</name>
<feature type="transmembrane region" description="Helical" evidence="8">
    <location>
        <begin position="269"/>
        <end position="286"/>
    </location>
</feature>